<evidence type="ECO:0000313" key="7">
    <source>
        <dbReference type="Proteomes" id="UP000295313"/>
    </source>
</evidence>
<dbReference type="Pfam" id="PF18962">
    <property type="entry name" value="Por_Secre_tail"/>
    <property type="match status" value="1"/>
</dbReference>
<dbReference type="InterPro" id="IPR012334">
    <property type="entry name" value="Pectin_lyas_fold"/>
</dbReference>
<organism evidence="6 7">
    <name type="scientific">Epilithonimonas xixisoli</name>
    <dbReference type="NCBI Taxonomy" id="1476462"/>
    <lineage>
        <taxon>Bacteria</taxon>
        <taxon>Pseudomonadati</taxon>
        <taxon>Bacteroidota</taxon>
        <taxon>Flavobacteriia</taxon>
        <taxon>Flavobacteriales</taxon>
        <taxon>Weeksellaceae</taxon>
        <taxon>Chryseobacterium group</taxon>
        <taxon>Epilithonimonas</taxon>
    </lineage>
</organism>
<feature type="chain" id="PRO_5020611730" evidence="4">
    <location>
        <begin position="21"/>
        <end position="855"/>
    </location>
</feature>
<dbReference type="Gene3D" id="2.60.40.10">
    <property type="entry name" value="Immunoglobulins"/>
    <property type="match status" value="1"/>
</dbReference>
<feature type="domain" description="Pectate lyase" evidence="5">
    <location>
        <begin position="201"/>
        <end position="386"/>
    </location>
</feature>
<dbReference type="InterPro" id="IPR026444">
    <property type="entry name" value="Secre_tail"/>
</dbReference>
<dbReference type="InterPro" id="IPR041253">
    <property type="entry name" value="CBM77"/>
</dbReference>
<dbReference type="SMART" id="SM00656">
    <property type="entry name" value="Amb_all"/>
    <property type="match status" value="1"/>
</dbReference>
<keyword evidence="7" id="KW-1185">Reference proteome</keyword>
<evidence type="ECO:0000313" key="6">
    <source>
        <dbReference type="EMBL" id="TDX83249.1"/>
    </source>
</evidence>
<keyword evidence="1 4" id="KW-0732">Signal</keyword>
<dbReference type="PANTHER" id="PTHR31683">
    <property type="entry name" value="PECTATE LYASE 18-RELATED"/>
    <property type="match status" value="1"/>
</dbReference>
<dbReference type="InterPro" id="IPR011050">
    <property type="entry name" value="Pectin_lyase_fold/virulence"/>
</dbReference>
<feature type="signal peptide" evidence="4">
    <location>
        <begin position="1"/>
        <end position="20"/>
    </location>
</feature>
<evidence type="ECO:0000256" key="4">
    <source>
        <dbReference type="SAM" id="SignalP"/>
    </source>
</evidence>
<keyword evidence="3" id="KW-0119">Carbohydrate metabolism</keyword>
<dbReference type="SUPFAM" id="SSF51126">
    <property type="entry name" value="Pectin lyase-like"/>
    <property type="match status" value="1"/>
</dbReference>
<dbReference type="InterPro" id="IPR013783">
    <property type="entry name" value="Ig-like_fold"/>
</dbReference>
<comment type="similarity">
    <text evidence="3">Belongs to the polysaccharide lyase 1 family.</text>
</comment>
<gene>
    <name evidence="6" type="ORF">B0I22_3328</name>
</gene>
<dbReference type="Pfam" id="PF00544">
    <property type="entry name" value="Pectate_lyase_4"/>
    <property type="match status" value="1"/>
</dbReference>
<sequence length="855" mass="92040">MNKIKLLYVFLLLAFTQVTGQSVTLGESGGWLETAYVKWQPVEGAGRYNVYYSGEGVVNKKVDDYLIRSYGSYFRADVLGLKAGSYTISVSPVIGGVEAPGATTSTLTVLPHDRNGFAFANGRVPGGYKADGTPKDNAVIIYITQNSKNNVTFDVVTNNKGNTTNYVGFQNIISGIKKGYENRPFIFRLVGNITDFATMEGGDIVLENKNNTNSHITVEGVGNDATANGWGIRVKNATNIQINNLGFLNCDSSEGDNIGMQQNNTHIWAHNNDLFYGNAGSDADQIKGDGALDNKGTTFATYAYNHFWDSGKGSLLGLSEGSNAGLYVTYHHNWFDHSDSRHPRVRYYSAHIYNNYFDGVSKYGSGSTLGSSLFVENNYFRNSKNPMMISMQGTDVWSPSKQMNDPGNQGTFSGENGGMIKAFNNVIDTDIATNSMRFVAYGDPNPEFNIPGKISSTVDFDAYLATTRGEEVPNTVKSFRGANTYNNFDTDADLYVKNLVVEDPTVARDKVKVYAGRVQGGDIKWAFDNLIDDKSYAVIPALKALLTGYGTSLVYIQAEAPSSQTLVNTSGNKDQTVAENVAIAPIVFTWGGDATDVAITGLPANGLTVTKNASAKTATITGTPTASTAYSVTTTGGSGASISISGSVTVGTTPPPASGGEIHNFTTSEKVSTFYSITGNMNSTNGSQTYDGNTLTRRIKIESSTNISYTTTEESTLTLVFDADFSKKIKFNGENYTATNGVLVIPNVPAGTHAITKGDTTNLFYIKTVYANMATSDINKAQVSVYPNPVSDVLRINTAGQKILNVKVYSFAGNVVKNITEVKGDSVDLRNLNTGNYIVTITTDKGTVTKKIIKK</sequence>
<dbReference type="GO" id="GO:0030570">
    <property type="term" value="F:pectate lyase activity"/>
    <property type="evidence" value="ECO:0007669"/>
    <property type="project" value="InterPro"/>
</dbReference>
<dbReference type="AlphaFoldDB" id="A0A4R8IDR0"/>
<evidence type="ECO:0000256" key="1">
    <source>
        <dbReference type="ARBA" id="ARBA00022729"/>
    </source>
</evidence>
<comment type="subcellular location">
    <subcellularLocation>
        <location evidence="3">Secreted</location>
    </subcellularLocation>
</comment>
<keyword evidence="3" id="KW-0624">Polysaccharide degradation</keyword>
<dbReference type="Gene3D" id="2.160.20.10">
    <property type="entry name" value="Single-stranded right-handed beta-helix, Pectin lyase-like"/>
    <property type="match status" value="1"/>
</dbReference>
<dbReference type="Proteomes" id="UP000295313">
    <property type="component" value="Unassembled WGS sequence"/>
</dbReference>
<keyword evidence="3" id="KW-0964">Secreted</keyword>
<comment type="caution">
    <text evidence="6">The sequence shown here is derived from an EMBL/GenBank/DDBJ whole genome shotgun (WGS) entry which is preliminary data.</text>
</comment>
<name>A0A4R8IDR0_9FLAO</name>
<reference evidence="6 7" key="1">
    <citation type="submission" date="2019-03" db="EMBL/GenBank/DDBJ databases">
        <title>Genomic Encyclopedia of Type Strains, Phase III (KMG-III): the genomes of soil and plant-associated and newly described type strains.</title>
        <authorList>
            <person name="Whitman W."/>
        </authorList>
    </citation>
    <scope>NUCLEOTIDE SEQUENCE [LARGE SCALE GENOMIC DNA]</scope>
    <source>
        <strain evidence="6 7">CGMCC 1.12802</strain>
    </source>
</reference>
<keyword evidence="2 3" id="KW-0456">Lyase</keyword>
<dbReference type="InterPro" id="IPR002022">
    <property type="entry name" value="Pec_lyase"/>
</dbReference>
<dbReference type="RefSeq" id="WP_133946406.1">
    <property type="nucleotide sequence ID" value="NZ_SOEO01000003.1"/>
</dbReference>
<evidence type="ECO:0000256" key="2">
    <source>
        <dbReference type="ARBA" id="ARBA00023239"/>
    </source>
</evidence>
<dbReference type="GO" id="GO:0005576">
    <property type="term" value="C:extracellular region"/>
    <property type="evidence" value="ECO:0007669"/>
    <property type="project" value="UniProtKB-SubCell"/>
</dbReference>
<dbReference type="PANTHER" id="PTHR31683:SF18">
    <property type="entry name" value="PECTATE LYASE 21-RELATED"/>
    <property type="match status" value="1"/>
</dbReference>
<dbReference type="NCBIfam" id="TIGR04183">
    <property type="entry name" value="Por_Secre_tail"/>
    <property type="match status" value="1"/>
</dbReference>
<proteinExistence type="inferred from homology"/>
<dbReference type="OrthoDB" id="148600at2"/>
<dbReference type="InterPro" id="IPR045032">
    <property type="entry name" value="PEL"/>
</dbReference>
<protein>
    <submittedName>
        <fullName evidence="6">Putative secreted protein (Por secretion system target)</fullName>
    </submittedName>
</protein>
<dbReference type="GO" id="GO:0000272">
    <property type="term" value="P:polysaccharide catabolic process"/>
    <property type="evidence" value="ECO:0007669"/>
    <property type="project" value="UniProtKB-KW"/>
</dbReference>
<dbReference type="EMBL" id="SOEO01000003">
    <property type="protein sequence ID" value="TDX83249.1"/>
    <property type="molecule type" value="Genomic_DNA"/>
</dbReference>
<evidence type="ECO:0000256" key="3">
    <source>
        <dbReference type="RuleBase" id="RU361173"/>
    </source>
</evidence>
<dbReference type="Pfam" id="PF18283">
    <property type="entry name" value="CBM77"/>
    <property type="match status" value="1"/>
</dbReference>
<accession>A0A4R8IDR0</accession>
<evidence type="ECO:0000259" key="5">
    <source>
        <dbReference type="SMART" id="SM00656"/>
    </source>
</evidence>